<feature type="region of interest" description="Disordered" evidence="5">
    <location>
        <begin position="214"/>
        <end position="258"/>
    </location>
</feature>
<feature type="region of interest" description="Disordered" evidence="5">
    <location>
        <begin position="311"/>
        <end position="359"/>
    </location>
</feature>
<evidence type="ECO:0000256" key="3">
    <source>
        <dbReference type="ARBA" id="ARBA00022490"/>
    </source>
</evidence>
<dbReference type="AlphaFoldDB" id="A0AAD7DTN7"/>
<accession>A0AAD7DTN7</accession>
<feature type="compositionally biased region" description="Polar residues" evidence="5">
    <location>
        <begin position="18"/>
        <end position="27"/>
    </location>
</feature>
<evidence type="ECO:0000256" key="1">
    <source>
        <dbReference type="ARBA" id="ARBA00004496"/>
    </source>
</evidence>
<evidence type="ECO:0000256" key="5">
    <source>
        <dbReference type="SAM" id="MobiDB-lite"/>
    </source>
</evidence>
<gene>
    <name evidence="6" type="ORF">B0H17DRAFT_1328576</name>
</gene>
<dbReference type="GO" id="GO:0003729">
    <property type="term" value="F:mRNA binding"/>
    <property type="evidence" value="ECO:0007669"/>
    <property type="project" value="TreeGrafter"/>
</dbReference>
<organism evidence="6 7">
    <name type="scientific">Mycena rosella</name>
    <name type="common">Pink bonnet</name>
    <name type="synonym">Agaricus rosellus</name>
    <dbReference type="NCBI Taxonomy" id="1033263"/>
    <lineage>
        <taxon>Eukaryota</taxon>
        <taxon>Fungi</taxon>
        <taxon>Dikarya</taxon>
        <taxon>Basidiomycota</taxon>
        <taxon>Agaricomycotina</taxon>
        <taxon>Agaricomycetes</taxon>
        <taxon>Agaricomycetidae</taxon>
        <taxon>Agaricales</taxon>
        <taxon>Marasmiineae</taxon>
        <taxon>Mycenaceae</taxon>
        <taxon>Mycena</taxon>
    </lineage>
</organism>
<dbReference type="GO" id="GO:0008047">
    <property type="term" value="F:enzyme activator activity"/>
    <property type="evidence" value="ECO:0007669"/>
    <property type="project" value="InterPro"/>
</dbReference>
<feature type="region of interest" description="Disordered" evidence="5">
    <location>
        <begin position="274"/>
        <end position="293"/>
    </location>
</feature>
<dbReference type="SUPFAM" id="SSF50729">
    <property type="entry name" value="PH domain-like"/>
    <property type="match status" value="1"/>
</dbReference>
<dbReference type="GO" id="GO:0006397">
    <property type="term" value="P:mRNA processing"/>
    <property type="evidence" value="ECO:0007669"/>
    <property type="project" value="UniProtKB-KW"/>
</dbReference>
<comment type="subcellular location">
    <subcellularLocation>
        <location evidence="1">Cytoplasm</location>
    </subcellularLocation>
</comment>
<keyword evidence="3" id="KW-0963">Cytoplasm</keyword>
<comment type="caution">
    <text evidence="6">The sequence shown here is derived from an EMBL/GenBank/DDBJ whole genome shotgun (WGS) entry which is preliminary data.</text>
</comment>
<dbReference type="CDD" id="cd09804">
    <property type="entry name" value="Dcp1"/>
    <property type="match status" value="1"/>
</dbReference>
<sequence length="708" mass="74956">MARRRPASNTHPAHPSMPTDSPKQSKAQRQRAPEQQPHLGMSPEARYNHNLKVLRRRDPSIISIFDQFSHVCVYHHNGAAWEKNGFEGSMFLYERDSYPPYGFYILNRMGMDDYIQRLYPEDVTGIHGTYLMLRSYPEFTNRRLGHVLSAHDEPPDKFADAYAIPDLDKLLDGDKGRAHTVGLWMFPTDAREPMIDVMMRLHSYIKRNVPYPEQFRYGPNRPPPPNPHLRTTSPSPPPEHHAAPSGDHGLDRSFPSGSATELDKLFARLTATPAYEPLPPTAPAPAPARAKSRSATMTVASLFAALGGAEVPAGETQDAPSPAPTPARGSGIPLLDSIFASAEPPPPAPPPAPAVPIHAPTPQILNHEVITSLLGLPPARAASAAASSSSREGDNEYEGGARAGRGSDGFSDSSTVLDPEAELDEELQAAGASAGRPLLSVPASRSAPANLNGAAGPKTNGKGRALGDATPRVNGHSTPARASQSQSQAQAQQSPFSAWTPVDDLEDAYADGDGEIVELDFAETRALSDPDALRAVLLQRGQAQARRGAIPSSNPHPHAPAHPHALPEGESSEGGGGARERKGRRKKRAAGAAGEGLHAQTQALAEPRERSGRAAVVAVGVGEPAAGGLASRAAGAGAAAAAAGGGSNESTSALEAGRVRAALVAAVSARPQPRALERNEFVREVLTLIHTDKGFVDALWRDYLAGLE</sequence>
<dbReference type="GO" id="GO:0000932">
    <property type="term" value="C:P-body"/>
    <property type="evidence" value="ECO:0007669"/>
    <property type="project" value="TreeGrafter"/>
</dbReference>
<dbReference type="GO" id="GO:0031087">
    <property type="term" value="P:deadenylation-independent decapping of nuclear-transcribed mRNA"/>
    <property type="evidence" value="ECO:0007669"/>
    <property type="project" value="TreeGrafter"/>
</dbReference>
<feature type="compositionally biased region" description="Pro residues" evidence="5">
    <location>
        <begin position="343"/>
        <end position="354"/>
    </location>
</feature>
<evidence type="ECO:0000256" key="2">
    <source>
        <dbReference type="ARBA" id="ARBA00008778"/>
    </source>
</evidence>
<dbReference type="GO" id="GO:0000290">
    <property type="term" value="P:deadenylation-dependent decapping of nuclear-transcribed mRNA"/>
    <property type="evidence" value="ECO:0007669"/>
    <property type="project" value="InterPro"/>
</dbReference>
<name>A0AAD7DTN7_MYCRO</name>
<dbReference type="PANTHER" id="PTHR16290">
    <property type="entry name" value="TRANSCRIPTION FACTOR SMIF DECAPPING ENZYME DCP1"/>
    <property type="match status" value="1"/>
</dbReference>
<dbReference type="InterPro" id="IPR011993">
    <property type="entry name" value="PH-like_dom_sf"/>
</dbReference>
<feature type="region of interest" description="Disordered" evidence="5">
    <location>
        <begin position="384"/>
        <end position="416"/>
    </location>
</feature>
<dbReference type="PANTHER" id="PTHR16290:SF0">
    <property type="entry name" value="DECAPPING PROTEIN 1, ISOFORM A"/>
    <property type="match status" value="1"/>
</dbReference>
<dbReference type="InterPro" id="IPR010334">
    <property type="entry name" value="Dcp1"/>
</dbReference>
<feature type="compositionally biased region" description="Pro residues" evidence="5">
    <location>
        <begin position="276"/>
        <end position="286"/>
    </location>
</feature>
<protein>
    <submittedName>
        <fullName evidence="6">Uncharacterized protein</fullName>
    </submittedName>
</protein>
<feature type="region of interest" description="Disordered" evidence="5">
    <location>
        <begin position="544"/>
        <end position="609"/>
    </location>
</feature>
<evidence type="ECO:0000256" key="4">
    <source>
        <dbReference type="ARBA" id="ARBA00022664"/>
    </source>
</evidence>
<reference evidence="6" key="1">
    <citation type="submission" date="2023-03" db="EMBL/GenBank/DDBJ databases">
        <title>Massive genome expansion in bonnet fungi (Mycena s.s.) driven by repeated elements and novel gene families across ecological guilds.</title>
        <authorList>
            <consortium name="Lawrence Berkeley National Laboratory"/>
            <person name="Harder C.B."/>
            <person name="Miyauchi S."/>
            <person name="Viragh M."/>
            <person name="Kuo A."/>
            <person name="Thoen E."/>
            <person name="Andreopoulos B."/>
            <person name="Lu D."/>
            <person name="Skrede I."/>
            <person name="Drula E."/>
            <person name="Henrissat B."/>
            <person name="Morin E."/>
            <person name="Kohler A."/>
            <person name="Barry K."/>
            <person name="LaButti K."/>
            <person name="Morin E."/>
            <person name="Salamov A."/>
            <person name="Lipzen A."/>
            <person name="Mereny Z."/>
            <person name="Hegedus B."/>
            <person name="Baldrian P."/>
            <person name="Stursova M."/>
            <person name="Weitz H."/>
            <person name="Taylor A."/>
            <person name="Grigoriev I.V."/>
            <person name="Nagy L.G."/>
            <person name="Martin F."/>
            <person name="Kauserud H."/>
        </authorList>
    </citation>
    <scope>NUCLEOTIDE SEQUENCE</scope>
    <source>
        <strain evidence="6">CBHHK067</strain>
    </source>
</reference>
<evidence type="ECO:0000313" key="6">
    <source>
        <dbReference type="EMBL" id="KAJ7698704.1"/>
    </source>
</evidence>
<feature type="region of interest" description="Disordered" evidence="5">
    <location>
        <begin position="428"/>
        <end position="498"/>
    </location>
</feature>
<dbReference type="Gene3D" id="2.30.29.30">
    <property type="entry name" value="Pleckstrin-homology domain (PH domain)/Phosphotyrosine-binding domain (PTB)"/>
    <property type="match status" value="1"/>
</dbReference>
<dbReference type="EMBL" id="JARKIE010000025">
    <property type="protein sequence ID" value="KAJ7698704.1"/>
    <property type="molecule type" value="Genomic_DNA"/>
</dbReference>
<feature type="compositionally biased region" description="Low complexity" evidence="5">
    <location>
        <begin position="482"/>
        <end position="494"/>
    </location>
</feature>
<keyword evidence="7" id="KW-1185">Reference proteome</keyword>
<proteinExistence type="inferred from homology"/>
<keyword evidence="4" id="KW-0507">mRNA processing</keyword>
<dbReference type="Pfam" id="PF06058">
    <property type="entry name" value="DCP1"/>
    <property type="match status" value="1"/>
</dbReference>
<feature type="region of interest" description="Disordered" evidence="5">
    <location>
        <begin position="1"/>
        <end position="46"/>
    </location>
</feature>
<dbReference type="Proteomes" id="UP001221757">
    <property type="component" value="Unassembled WGS sequence"/>
</dbReference>
<evidence type="ECO:0000313" key="7">
    <source>
        <dbReference type="Proteomes" id="UP001221757"/>
    </source>
</evidence>
<comment type="similarity">
    <text evidence="2">Belongs to the DCP1 family.</text>
</comment>